<organism evidence="1">
    <name type="scientific">marine sediment metagenome</name>
    <dbReference type="NCBI Taxonomy" id="412755"/>
    <lineage>
        <taxon>unclassified sequences</taxon>
        <taxon>metagenomes</taxon>
        <taxon>ecological metagenomes</taxon>
    </lineage>
</organism>
<name>X1KG57_9ZZZZ</name>
<comment type="caution">
    <text evidence="1">The sequence shown here is derived from an EMBL/GenBank/DDBJ whole genome shotgun (WGS) entry which is preliminary data.</text>
</comment>
<dbReference type="EMBL" id="BARV01007273">
    <property type="protein sequence ID" value="GAI05658.1"/>
    <property type="molecule type" value="Genomic_DNA"/>
</dbReference>
<feature type="non-terminal residue" evidence="1">
    <location>
        <position position="230"/>
    </location>
</feature>
<sequence>MLEEIGRVSFIRERIKEWKETDPLLENKKGFLEFVEASDPGKVRVKDTEAWLKYQKEAKRKRITVRELLFDKVRAAIPPAKRVEKKERFQVITECPVHARPVYLIIEALSKEEARDKALGRTIQCPWGGIEELHDFVIEEVLSVSVYPWTPPVTVSAVPIPSVEVKEMITSEIGERFWILSKKGARDFGEIQRGVEEAVRLAPVPTPAARGAATAGSVMVVLLLVLAVSA</sequence>
<proteinExistence type="predicted"/>
<dbReference type="AlphaFoldDB" id="X1KG57"/>
<evidence type="ECO:0000313" key="1">
    <source>
        <dbReference type="EMBL" id="GAI05658.1"/>
    </source>
</evidence>
<reference evidence="1" key="1">
    <citation type="journal article" date="2014" name="Front. Microbiol.">
        <title>High frequency of phylogenetically diverse reductive dehalogenase-homologous genes in deep subseafloor sedimentary metagenomes.</title>
        <authorList>
            <person name="Kawai M."/>
            <person name="Futagami T."/>
            <person name="Toyoda A."/>
            <person name="Takaki Y."/>
            <person name="Nishi S."/>
            <person name="Hori S."/>
            <person name="Arai W."/>
            <person name="Tsubouchi T."/>
            <person name="Morono Y."/>
            <person name="Uchiyama I."/>
            <person name="Ito T."/>
            <person name="Fujiyama A."/>
            <person name="Inagaki F."/>
            <person name="Takami H."/>
        </authorList>
    </citation>
    <scope>NUCLEOTIDE SEQUENCE</scope>
    <source>
        <strain evidence="1">Expedition CK06-06</strain>
    </source>
</reference>
<protein>
    <submittedName>
        <fullName evidence="1">Uncharacterized protein</fullName>
    </submittedName>
</protein>
<accession>X1KG57</accession>
<gene>
    <name evidence="1" type="ORF">S06H3_14839</name>
</gene>